<keyword evidence="5" id="KW-0482">Metalloprotease</keyword>
<dbReference type="SUPFAM" id="SSF55486">
    <property type="entry name" value="Metalloproteases ('zincins'), catalytic domain"/>
    <property type="match status" value="1"/>
</dbReference>
<dbReference type="PROSITE" id="PS00018">
    <property type="entry name" value="EF_HAND_1"/>
    <property type="match status" value="1"/>
</dbReference>
<dbReference type="InterPro" id="IPR006026">
    <property type="entry name" value="Peptidase_Metallo"/>
</dbReference>
<keyword evidence="9" id="KW-1185">Reference proteome</keyword>
<evidence type="ECO:0000256" key="2">
    <source>
        <dbReference type="ARBA" id="ARBA00022723"/>
    </source>
</evidence>
<dbReference type="AlphaFoldDB" id="A0A5K7XBP2"/>
<evidence type="ECO:0000256" key="3">
    <source>
        <dbReference type="ARBA" id="ARBA00022801"/>
    </source>
</evidence>
<dbReference type="InterPro" id="IPR013424">
    <property type="entry name" value="Ice-binding_C"/>
</dbReference>
<evidence type="ECO:0000256" key="5">
    <source>
        <dbReference type="ARBA" id="ARBA00023049"/>
    </source>
</evidence>
<keyword evidence="3" id="KW-0378">Hydrolase</keyword>
<dbReference type="Pfam" id="PF07589">
    <property type="entry name" value="PEP-CTERM"/>
    <property type="match status" value="1"/>
</dbReference>
<evidence type="ECO:0000259" key="7">
    <source>
        <dbReference type="SMART" id="SM00235"/>
    </source>
</evidence>
<keyword evidence="2" id="KW-0479">Metal-binding</keyword>
<dbReference type="PRINTS" id="PR00138">
    <property type="entry name" value="MATRIXIN"/>
</dbReference>
<dbReference type="InterPro" id="IPR001818">
    <property type="entry name" value="Pept_M10_metallopeptidase"/>
</dbReference>
<dbReference type="Gene3D" id="3.40.390.10">
    <property type="entry name" value="Collagenase (Catalytic Domain)"/>
    <property type="match status" value="1"/>
</dbReference>
<dbReference type="PANTHER" id="PTHR10201">
    <property type="entry name" value="MATRIX METALLOPROTEINASE"/>
    <property type="match status" value="1"/>
</dbReference>
<proteinExistence type="predicted"/>
<evidence type="ECO:0000313" key="9">
    <source>
        <dbReference type="Proteomes" id="UP000326837"/>
    </source>
</evidence>
<dbReference type="Proteomes" id="UP000326837">
    <property type="component" value="Chromosome"/>
</dbReference>
<keyword evidence="1" id="KW-0645">Protease</keyword>
<dbReference type="KEGG" id="lpav:PLANPX_1358"/>
<dbReference type="InterPro" id="IPR018247">
    <property type="entry name" value="EF_Hand_1_Ca_BS"/>
</dbReference>
<name>A0A5K7XBP2_9BACT</name>
<evidence type="ECO:0000256" key="4">
    <source>
        <dbReference type="ARBA" id="ARBA00022833"/>
    </source>
</evidence>
<organism evidence="8 9">
    <name type="scientific">Lacipirellula parvula</name>
    <dbReference type="NCBI Taxonomy" id="2650471"/>
    <lineage>
        <taxon>Bacteria</taxon>
        <taxon>Pseudomonadati</taxon>
        <taxon>Planctomycetota</taxon>
        <taxon>Planctomycetia</taxon>
        <taxon>Pirellulales</taxon>
        <taxon>Lacipirellulaceae</taxon>
        <taxon>Lacipirellula</taxon>
    </lineage>
</organism>
<keyword evidence="6" id="KW-0472">Membrane</keyword>
<feature type="transmembrane region" description="Helical" evidence="6">
    <location>
        <begin position="48"/>
        <end position="69"/>
    </location>
</feature>
<dbReference type="GO" id="GO:0006508">
    <property type="term" value="P:proteolysis"/>
    <property type="evidence" value="ECO:0007669"/>
    <property type="project" value="UniProtKB-KW"/>
</dbReference>
<keyword evidence="6" id="KW-0812">Transmembrane</keyword>
<dbReference type="GO" id="GO:0004222">
    <property type="term" value="F:metalloendopeptidase activity"/>
    <property type="evidence" value="ECO:0007669"/>
    <property type="project" value="InterPro"/>
</dbReference>
<evidence type="ECO:0000256" key="6">
    <source>
        <dbReference type="SAM" id="Phobius"/>
    </source>
</evidence>
<protein>
    <recommendedName>
        <fullName evidence="7">Peptidase metallopeptidase domain-containing protein</fullName>
    </recommendedName>
</protein>
<dbReference type="GO" id="GO:0000272">
    <property type="term" value="P:polysaccharide catabolic process"/>
    <property type="evidence" value="ECO:0007669"/>
    <property type="project" value="InterPro"/>
</dbReference>
<dbReference type="GO" id="GO:0031012">
    <property type="term" value="C:extracellular matrix"/>
    <property type="evidence" value="ECO:0007669"/>
    <property type="project" value="InterPro"/>
</dbReference>
<dbReference type="InterPro" id="IPR021190">
    <property type="entry name" value="Pept_M10A"/>
</dbReference>
<evidence type="ECO:0000256" key="1">
    <source>
        <dbReference type="ARBA" id="ARBA00022670"/>
    </source>
</evidence>
<accession>A0A5K7XBP2</accession>
<dbReference type="Gene3D" id="1.10.1330.10">
    <property type="entry name" value="Dockerin domain"/>
    <property type="match status" value="1"/>
</dbReference>
<dbReference type="EMBL" id="AP021861">
    <property type="protein sequence ID" value="BBO31746.1"/>
    <property type="molecule type" value="Genomic_DNA"/>
</dbReference>
<evidence type="ECO:0000313" key="8">
    <source>
        <dbReference type="EMBL" id="BBO31746.1"/>
    </source>
</evidence>
<keyword evidence="6" id="KW-1133">Transmembrane helix</keyword>
<sequence>MEPASTASAARKSAAASNFSPAVVTCGLPTISSSSRLRFTSVMLRSHTLRAIAIIATVLAAPGAFAYTLPGPYPWGTDGTVYYEKWGDIFTPGSTAGTLTWSIMPDGTTIHPAFNDPTFSGTSSLNAIMTNLGYDQALAAIERCFGRWSAAANVTFVRVVDSGAPFCDPSAMPPNTGNIRLGAFWNSDPYLGGVGYGVSPFGNPLDGDVLLNANNTFYFDNGAEGELIDIYNDFESLLMHEIGHALGLGHSDQPAVMSADPQYFQYVNRELDPDDIAGIQFLYGPALRADFDQNHIVNAADLVVWKSGFGATSGVTPLTGDANRDGRVDGADFLIWQREVDNSAVSPTTSVPEPSTVTLLAASSLGLLAASRRPSV</sequence>
<dbReference type="Pfam" id="PF00413">
    <property type="entry name" value="Peptidase_M10"/>
    <property type="match status" value="1"/>
</dbReference>
<feature type="domain" description="Peptidase metallopeptidase" evidence="7">
    <location>
        <begin position="97"/>
        <end position="285"/>
    </location>
</feature>
<dbReference type="PANTHER" id="PTHR10201:SF323">
    <property type="entry name" value="MATRIX METALLOPROTEINASE-21"/>
    <property type="match status" value="1"/>
</dbReference>
<dbReference type="SMART" id="SM00235">
    <property type="entry name" value="ZnMc"/>
    <property type="match status" value="1"/>
</dbReference>
<dbReference type="GO" id="GO:0008270">
    <property type="term" value="F:zinc ion binding"/>
    <property type="evidence" value="ECO:0007669"/>
    <property type="project" value="InterPro"/>
</dbReference>
<dbReference type="InterPro" id="IPR036439">
    <property type="entry name" value="Dockerin_dom_sf"/>
</dbReference>
<dbReference type="InterPro" id="IPR024079">
    <property type="entry name" value="MetalloPept_cat_dom_sf"/>
</dbReference>
<keyword evidence="4" id="KW-0862">Zinc</keyword>
<reference evidence="9" key="1">
    <citation type="submission" date="2019-10" db="EMBL/GenBank/DDBJ databases">
        <title>Lacipirellula parvula gen. nov., sp. nov., representing a lineage of planctomycetes widespread in freshwater anoxic habitats, and description of the family Lacipirellulaceae.</title>
        <authorList>
            <person name="Dedysh S.N."/>
            <person name="Kulichevskaya I.S."/>
            <person name="Beletsky A.V."/>
            <person name="Rakitin A.L."/>
            <person name="Mardanov A.V."/>
            <person name="Ivanova A.A."/>
            <person name="Saltykova V.X."/>
            <person name="Rijpstra W.I.C."/>
            <person name="Sinninghe Damste J.S."/>
            <person name="Ravin N.V."/>
        </authorList>
    </citation>
    <scope>NUCLEOTIDE SEQUENCE [LARGE SCALE GENOMIC DNA]</scope>
    <source>
        <strain evidence="9">PX69</strain>
    </source>
</reference>
<gene>
    <name evidence="8" type="ORF">PLANPX_1358</name>
</gene>